<keyword evidence="2" id="KW-1185">Reference proteome</keyword>
<dbReference type="EMBL" id="CM055095">
    <property type="protein sequence ID" value="KAJ7558904.1"/>
    <property type="molecule type" value="Genomic_DNA"/>
</dbReference>
<dbReference type="Proteomes" id="UP001162992">
    <property type="component" value="Chromosome 4"/>
</dbReference>
<evidence type="ECO:0000313" key="2">
    <source>
        <dbReference type="Proteomes" id="UP001162992"/>
    </source>
</evidence>
<protein>
    <submittedName>
        <fullName evidence="1">Uncharacterized protein</fullName>
    </submittedName>
</protein>
<organism evidence="1 2">
    <name type="scientific">Diphasiastrum complanatum</name>
    <name type="common">Issler's clubmoss</name>
    <name type="synonym">Lycopodium complanatum</name>
    <dbReference type="NCBI Taxonomy" id="34168"/>
    <lineage>
        <taxon>Eukaryota</taxon>
        <taxon>Viridiplantae</taxon>
        <taxon>Streptophyta</taxon>
        <taxon>Embryophyta</taxon>
        <taxon>Tracheophyta</taxon>
        <taxon>Lycopodiopsida</taxon>
        <taxon>Lycopodiales</taxon>
        <taxon>Lycopodiaceae</taxon>
        <taxon>Lycopodioideae</taxon>
        <taxon>Diphasiastrum</taxon>
    </lineage>
</organism>
<evidence type="ECO:0000313" key="1">
    <source>
        <dbReference type="EMBL" id="KAJ7558904.1"/>
    </source>
</evidence>
<sequence length="241" mass="26044">MHVSNLLRTVLKPQGLSSTSSKKPAGNSRANRRDGGLGSYRLGESSGELYFSNGQWLRKRSQSTPPKAACLCAPTNHPGSFRCRLHRSSQIRWGSRSMGYSSMPASGVSATTRTPSSSGSSMSSTFDLTSVGRTLPRVHSRIGFGRHRIRPSRLSRMVNATELEAVTVKGMEKISSQNLVEAALLKTFPGLQQAIDLAASSKNKEDERSKGLTMATTAHLTAVVNEINLFVQEHGAVENLS</sequence>
<gene>
    <name evidence="1" type="ORF">O6H91_04G061200</name>
</gene>
<accession>A0ACC2DXD6</accession>
<proteinExistence type="predicted"/>
<reference evidence="2" key="1">
    <citation type="journal article" date="2024" name="Proc. Natl. Acad. Sci. U.S.A.">
        <title>Extraordinary preservation of gene collinearity over three hundred million years revealed in homosporous lycophytes.</title>
        <authorList>
            <person name="Li C."/>
            <person name="Wickell D."/>
            <person name="Kuo L.Y."/>
            <person name="Chen X."/>
            <person name="Nie B."/>
            <person name="Liao X."/>
            <person name="Peng D."/>
            <person name="Ji J."/>
            <person name="Jenkins J."/>
            <person name="Williams M."/>
            <person name="Shu S."/>
            <person name="Plott C."/>
            <person name="Barry K."/>
            <person name="Rajasekar S."/>
            <person name="Grimwood J."/>
            <person name="Han X."/>
            <person name="Sun S."/>
            <person name="Hou Z."/>
            <person name="He W."/>
            <person name="Dai G."/>
            <person name="Sun C."/>
            <person name="Schmutz J."/>
            <person name="Leebens-Mack J.H."/>
            <person name="Li F.W."/>
            <person name="Wang L."/>
        </authorList>
    </citation>
    <scope>NUCLEOTIDE SEQUENCE [LARGE SCALE GENOMIC DNA]</scope>
    <source>
        <strain evidence="2">cv. PW_Plant_1</strain>
    </source>
</reference>
<comment type="caution">
    <text evidence="1">The sequence shown here is derived from an EMBL/GenBank/DDBJ whole genome shotgun (WGS) entry which is preliminary data.</text>
</comment>
<name>A0ACC2DXD6_DIPCM</name>